<evidence type="ECO:0000256" key="1">
    <source>
        <dbReference type="ARBA" id="ARBA00022737"/>
    </source>
</evidence>
<name>A0A4U5UBJ7_COLLU</name>
<keyword evidence="1" id="KW-0677">Repeat</keyword>
<dbReference type="AlphaFoldDB" id="A0A4U5UBJ7"/>
<dbReference type="SUPFAM" id="SSF49265">
    <property type="entry name" value="Fibronectin type III"/>
    <property type="match status" value="1"/>
</dbReference>
<dbReference type="Gene3D" id="2.60.40.10">
    <property type="entry name" value="Immunoglobulins"/>
    <property type="match status" value="1"/>
</dbReference>
<dbReference type="STRING" id="240159.A0A4U5UBJ7"/>
<accession>A0A4U5UBJ7</accession>
<dbReference type="EMBL" id="CM014082">
    <property type="protein sequence ID" value="TKS71719.1"/>
    <property type="molecule type" value="Genomic_DNA"/>
</dbReference>
<dbReference type="SMART" id="SM00060">
    <property type="entry name" value="FN3"/>
    <property type="match status" value="1"/>
</dbReference>
<feature type="domain" description="Fibronectin type-III" evidence="2">
    <location>
        <begin position="69"/>
        <end position="158"/>
    </location>
</feature>
<dbReference type="PANTHER" id="PTHR46708:SF2">
    <property type="entry name" value="FIBRONECTIN TYPE-III DOMAIN-CONTAINING PROTEIN"/>
    <property type="match status" value="1"/>
</dbReference>
<evidence type="ECO:0000259" key="2">
    <source>
        <dbReference type="PROSITE" id="PS50853"/>
    </source>
</evidence>
<dbReference type="Proteomes" id="UP000298787">
    <property type="component" value="Chromosome 5"/>
</dbReference>
<evidence type="ECO:0000313" key="4">
    <source>
        <dbReference type="Proteomes" id="UP000298787"/>
    </source>
</evidence>
<reference evidence="3 4" key="1">
    <citation type="submission" date="2019-01" db="EMBL/GenBank/DDBJ databases">
        <title>Genome Assembly of Collichthys lucidus.</title>
        <authorList>
            <person name="Cai M."/>
            <person name="Xiao S."/>
        </authorList>
    </citation>
    <scope>NUCLEOTIDE SEQUENCE [LARGE SCALE GENOMIC DNA]</scope>
    <source>
        <strain evidence="3">JT15FE1705JMU</strain>
        <tissue evidence="3">Muscle</tissue>
    </source>
</reference>
<evidence type="ECO:0000313" key="3">
    <source>
        <dbReference type="EMBL" id="TKS71719.1"/>
    </source>
</evidence>
<dbReference type="CDD" id="cd00063">
    <property type="entry name" value="FN3"/>
    <property type="match status" value="1"/>
</dbReference>
<keyword evidence="4" id="KW-1185">Reference proteome</keyword>
<proteinExistence type="predicted"/>
<dbReference type="PANTHER" id="PTHR46708">
    <property type="entry name" value="TENASCIN"/>
    <property type="match status" value="1"/>
</dbReference>
<dbReference type="InterPro" id="IPR036116">
    <property type="entry name" value="FN3_sf"/>
</dbReference>
<organism evidence="3 4">
    <name type="scientific">Collichthys lucidus</name>
    <name type="common">Big head croaker</name>
    <name type="synonym">Sciaena lucida</name>
    <dbReference type="NCBI Taxonomy" id="240159"/>
    <lineage>
        <taxon>Eukaryota</taxon>
        <taxon>Metazoa</taxon>
        <taxon>Chordata</taxon>
        <taxon>Craniata</taxon>
        <taxon>Vertebrata</taxon>
        <taxon>Euteleostomi</taxon>
        <taxon>Actinopterygii</taxon>
        <taxon>Neopterygii</taxon>
        <taxon>Teleostei</taxon>
        <taxon>Neoteleostei</taxon>
        <taxon>Acanthomorphata</taxon>
        <taxon>Eupercaria</taxon>
        <taxon>Sciaenidae</taxon>
        <taxon>Collichthys</taxon>
    </lineage>
</organism>
<gene>
    <name evidence="3" type="ORF">D9C73_004829</name>
</gene>
<dbReference type="InterPro" id="IPR003961">
    <property type="entry name" value="FN3_dom"/>
</dbReference>
<dbReference type="PROSITE" id="PS50853">
    <property type="entry name" value="FN3"/>
    <property type="match status" value="1"/>
</dbReference>
<dbReference type="InterPro" id="IPR013783">
    <property type="entry name" value="Ig-like_fold"/>
</dbReference>
<dbReference type="InterPro" id="IPR050991">
    <property type="entry name" value="ECM_Regulatory_Proteins"/>
</dbReference>
<dbReference type="Pfam" id="PF00041">
    <property type="entry name" value="fn3"/>
    <property type="match status" value="1"/>
</dbReference>
<protein>
    <submittedName>
        <fullName evidence="3">von Willebrand factor A domain-containing protein 1</fullName>
    </submittedName>
</protein>
<sequence length="247" mass="27630">MCRNGSRARLLGLAPLEADEREIVMKRKRLTCTRDRMEGFSLRCCVVLIWAMLQRSDMQVAVPATDVLSPTVVSVSDSSPHQIRVSWGPLQPNRVQRYVVEYGAIPSGRVQSLTLQRQQNTTLLTGLKPGTQYLVTVSAVHADGKERAMSVRACTQEAALPALVEYQLTKMQHQDAQVDWYGHQEGLMGYWLSWERQNSYTSSVYLRPNSHSTRLTPGSRVCISPVYSSGRGKGICCAAERNTGWLN</sequence>